<feature type="compositionally biased region" description="Polar residues" evidence="1">
    <location>
        <begin position="1"/>
        <end position="18"/>
    </location>
</feature>
<gene>
    <name evidence="2" type="ORF">PBRASI_LOCUS7075</name>
</gene>
<feature type="compositionally biased region" description="Polar residues" evidence="1">
    <location>
        <begin position="271"/>
        <end position="284"/>
    </location>
</feature>
<keyword evidence="3" id="KW-1185">Reference proteome</keyword>
<dbReference type="OrthoDB" id="5279943at2759"/>
<feature type="compositionally biased region" description="Low complexity" evidence="1">
    <location>
        <begin position="245"/>
        <end position="256"/>
    </location>
</feature>
<accession>A0A9N9C440</accession>
<proteinExistence type="predicted"/>
<comment type="caution">
    <text evidence="2">The sequence shown here is derived from an EMBL/GenBank/DDBJ whole genome shotgun (WGS) entry which is preliminary data.</text>
</comment>
<name>A0A9N9C440_9GLOM</name>
<feature type="region of interest" description="Disordered" evidence="1">
    <location>
        <begin position="1"/>
        <end position="31"/>
    </location>
</feature>
<dbReference type="AlphaFoldDB" id="A0A9N9C440"/>
<reference evidence="2" key="1">
    <citation type="submission" date="2021-06" db="EMBL/GenBank/DDBJ databases">
        <authorList>
            <person name="Kallberg Y."/>
            <person name="Tangrot J."/>
            <person name="Rosling A."/>
        </authorList>
    </citation>
    <scope>NUCLEOTIDE SEQUENCE</scope>
    <source>
        <strain evidence="2">BR232B</strain>
    </source>
</reference>
<sequence>MTPQEINTSVATKSSDASLNPAKDSPVNLSPKTDELSNITVAVLDSDSFRPQTVQFSLPSPTNTVSTSPITLQCMELPSDILVALKDRKREMEDLAIVNKDFFELIRCYLDEDEVWEKFVTLLYTPREVLPDGEWMDAVAKYLRPNRPLFERFREMVGYDLETDLSDPENDEEQEAVDHADEGEDDRDDDDGYGYGRDAGIRQIRDYPEKLASFEETYPKFFDNLRRFLSYECRRGMYNTERRSSSASLISPTSPSFASHISASYKRDTSRSNSPPSPATNIHSRQFPDYDSDDNDNTPESLVNHLISSQITEQAIEDTDLYNRFLDIFFTSRRLMNDDEWENAVYDILSDCPDLLSELEDIVKYDIDMQGDYVELVGYEKGIIE</sequence>
<organism evidence="2 3">
    <name type="scientific">Paraglomus brasilianum</name>
    <dbReference type="NCBI Taxonomy" id="144538"/>
    <lineage>
        <taxon>Eukaryota</taxon>
        <taxon>Fungi</taxon>
        <taxon>Fungi incertae sedis</taxon>
        <taxon>Mucoromycota</taxon>
        <taxon>Glomeromycotina</taxon>
        <taxon>Glomeromycetes</taxon>
        <taxon>Paraglomerales</taxon>
        <taxon>Paraglomeraceae</taxon>
        <taxon>Paraglomus</taxon>
    </lineage>
</organism>
<feature type="compositionally biased region" description="Acidic residues" evidence="1">
    <location>
        <begin position="163"/>
        <end position="192"/>
    </location>
</feature>
<dbReference type="EMBL" id="CAJVPI010001026">
    <property type="protein sequence ID" value="CAG8590018.1"/>
    <property type="molecule type" value="Genomic_DNA"/>
</dbReference>
<feature type="region of interest" description="Disordered" evidence="1">
    <location>
        <begin position="163"/>
        <end position="199"/>
    </location>
</feature>
<evidence type="ECO:0000313" key="2">
    <source>
        <dbReference type="EMBL" id="CAG8590018.1"/>
    </source>
</evidence>
<evidence type="ECO:0000256" key="1">
    <source>
        <dbReference type="SAM" id="MobiDB-lite"/>
    </source>
</evidence>
<feature type="region of interest" description="Disordered" evidence="1">
    <location>
        <begin position="242"/>
        <end position="299"/>
    </location>
</feature>
<evidence type="ECO:0000313" key="3">
    <source>
        <dbReference type="Proteomes" id="UP000789739"/>
    </source>
</evidence>
<dbReference type="Proteomes" id="UP000789739">
    <property type="component" value="Unassembled WGS sequence"/>
</dbReference>
<protein>
    <submittedName>
        <fullName evidence="2">8084_t:CDS:1</fullName>
    </submittedName>
</protein>